<evidence type="ECO:0000256" key="5">
    <source>
        <dbReference type="ARBA" id="ARBA00051915"/>
    </source>
</evidence>
<evidence type="ECO:0000259" key="8">
    <source>
        <dbReference type="Pfam" id="PF00501"/>
    </source>
</evidence>
<evidence type="ECO:0000256" key="3">
    <source>
        <dbReference type="ARBA" id="ARBA00022832"/>
    </source>
</evidence>
<evidence type="ECO:0000256" key="7">
    <source>
        <dbReference type="ARBA" id="ARBA00067668"/>
    </source>
</evidence>
<dbReference type="PANTHER" id="PTHR43859:SF4">
    <property type="entry name" value="BUTANOATE--COA LIGASE AAE1-RELATED"/>
    <property type="match status" value="1"/>
</dbReference>
<dbReference type="Proteomes" id="UP000694001">
    <property type="component" value="Chromosome"/>
</dbReference>
<dbReference type="EC" id="6.2.1.44" evidence="6"/>
<evidence type="ECO:0000256" key="4">
    <source>
        <dbReference type="ARBA" id="ARBA00023098"/>
    </source>
</evidence>
<dbReference type="PROSITE" id="PS00455">
    <property type="entry name" value="AMP_BINDING"/>
    <property type="match status" value="1"/>
</dbReference>
<accession>A0A975YKM3</accession>
<keyword evidence="3" id="KW-0276">Fatty acid metabolism</keyword>
<dbReference type="InterPro" id="IPR020845">
    <property type="entry name" value="AMP-binding_CS"/>
</dbReference>
<sequence length="553" mass="59164">MGGIYDQGLKRRPANFVPLTPLPFLERAAQVFPDHPAVVHANEATNWRALRDRCVRLASALAGRGIGRGDSVAALLPNGPAMLECHFGVPMAGAVLNAINTRLDAGTIGYILDHGEARAVIADREFLPLLRDALGRCETRPLIVEVDDPLCPDAARGETAGGVAYTALLAEGDPASPWRMPEDEWDAISLNYTSGTTGRPKGVVYHHRGAHLLALGNITAAGIGPHPVYLWTLPMFHCNGWCFPWTVTALAGTHVILRSVRGPEMWRLIAEHGVTHLCGAPIVMATLLAVPPAERPALAHRPLFITAAAPPPESVLAQMAEAGFEVCHVYGLTEVYGPAVVNTWKRAWDALAPAERAAKMARQGVRYLALEELTVADPATLAPVPADGETLGEVLMRGNVVMKGYLKDPAATEAAFAGGWFHTGDLAVLHPDGYIQLKDRAKDIIISGGENISSIEVEDALYAHPAVAAAAVVAKPDERWGETPLAFVELKAGAQVTEEELIAFVRGRIAHFKAPREVVFTTIPRTSTGKVQKHVLRRLARGEAVEEPGGASA</sequence>
<dbReference type="InterPro" id="IPR000873">
    <property type="entry name" value="AMP-dep_synth/lig_dom"/>
</dbReference>
<evidence type="ECO:0000256" key="6">
    <source>
        <dbReference type="ARBA" id="ARBA00066616"/>
    </source>
</evidence>
<name>A0A975YKM3_9PROT</name>
<dbReference type="AlphaFoldDB" id="A0A975YKM3"/>
<keyword evidence="2" id="KW-0436">Ligase</keyword>
<dbReference type="EMBL" id="CP076448">
    <property type="protein sequence ID" value="QXM25658.1"/>
    <property type="molecule type" value="Genomic_DNA"/>
</dbReference>
<dbReference type="GO" id="GO:0016874">
    <property type="term" value="F:ligase activity"/>
    <property type="evidence" value="ECO:0007669"/>
    <property type="project" value="UniProtKB-KW"/>
</dbReference>
<dbReference type="PANTHER" id="PTHR43859">
    <property type="entry name" value="ACYL-ACTIVATING ENZYME"/>
    <property type="match status" value="1"/>
</dbReference>
<dbReference type="NCBIfam" id="NF006020">
    <property type="entry name" value="PRK08162.1"/>
    <property type="match status" value="1"/>
</dbReference>
<evidence type="ECO:0000256" key="1">
    <source>
        <dbReference type="ARBA" id="ARBA00006432"/>
    </source>
</evidence>
<protein>
    <recommendedName>
        <fullName evidence="7">3-methylmercaptopropionyl-CoA ligase</fullName>
        <ecNumber evidence="6">6.2.1.44</ecNumber>
    </recommendedName>
</protein>
<gene>
    <name evidence="10" type="ORF">KO353_05475</name>
</gene>
<dbReference type="CDD" id="cd12118">
    <property type="entry name" value="ttLC_FACS_AEE21_like"/>
    <property type="match status" value="1"/>
</dbReference>
<feature type="domain" description="AMP-dependent synthetase/ligase" evidence="8">
    <location>
        <begin position="25"/>
        <end position="406"/>
    </location>
</feature>
<evidence type="ECO:0000259" key="9">
    <source>
        <dbReference type="Pfam" id="PF13193"/>
    </source>
</evidence>
<dbReference type="Pfam" id="PF13193">
    <property type="entry name" value="AMP-binding_C"/>
    <property type="match status" value="1"/>
</dbReference>
<feature type="domain" description="AMP-binding enzyme C-terminal" evidence="9">
    <location>
        <begin position="456"/>
        <end position="530"/>
    </location>
</feature>
<keyword evidence="11" id="KW-1185">Reference proteome</keyword>
<dbReference type="InterPro" id="IPR025110">
    <property type="entry name" value="AMP-bd_C"/>
</dbReference>
<dbReference type="FunFam" id="3.30.300.30:FF:000008">
    <property type="entry name" value="2,3-dihydroxybenzoate-AMP ligase"/>
    <property type="match status" value="1"/>
</dbReference>
<proteinExistence type="inferred from homology"/>
<comment type="catalytic activity">
    <reaction evidence="5">
        <text>3-(methylsulfanyl)propanoate + ATP + CoA = 3-(methylsulfanyl)propanoyl-CoA + AMP + diphosphate</text>
        <dbReference type="Rhea" id="RHEA:43052"/>
        <dbReference type="ChEBI" id="CHEBI:30616"/>
        <dbReference type="ChEBI" id="CHEBI:33019"/>
        <dbReference type="ChEBI" id="CHEBI:49016"/>
        <dbReference type="ChEBI" id="CHEBI:57287"/>
        <dbReference type="ChEBI" id="CHEBI:82815"/>
        <dbReference type="ChEBI" id="CHEBI:456215"/>
        <dbReference type="EC" id="6.2.1.44"/>
    </reaction>
    <physiologicalReaction direction="left-to-right" evidence="5">
        <dbReference type="Rhea" id="RHEA:43053"/>
    </physiologicalReaction>
</comment>
<dbReference type="RefSeq" id="WP_218286714.1">
    <property type="nucleotide sequence ID" value="NZ_CP076448.1"/>
</dbReference>
<dbReference type="GO" id="GO:0006631">
    <property type="term" value="P:fatty acid metabolic process"/>
    <property type="evidence" value="ECO:0007669"/>
    <property type="project" value="UniProtKB-KW"/>
</dbReference>
<dbReference type="KEGG" id="elio:KO353_05475"/>
<evidence type="ECO:0000313" key="11">
    <source>
        <dbReference type="Proteomes" id="UP000694001"/>
    </source>
</evidence>
<comment type="similarity">
    <text evidence="1">Belongs to the ATP-dependent AMP-binding enzyme family.</text>
</comment>
<evidence type="ECO:0000313" key="10">
    <source>
        <dbReference type="EMBL" id="QXM25658.1"/>
    </source>
</evidence>
<organism evidence="10 11">
    <name type="scientific">Elioraea tepida</name>
    <dbReference type="NCBI Taxonomy" id="2843330"/>
    <lineage>
        <taxon>Bacteria</taxon>
        <taxon>Pseudomonadati</taxon>
        <taxon>Pseudomonadota</taxon>
        <taxon>Alphaproteobacteria</taxon>
        <taxon>Acetobacterales</taxon>
        <taxon>Elioraeaceae</taxon>
        <taxon>Elioraea</taxon>
    </lineage>
</organism>
<keyword evidence="4" id="KW-0443">Lipid metabolism</keyword>
<dbReference type="Pfam" id="PF00501">
    <property type="entry name" value="AMP-binding"/>
    <property type="match status" value="1"/>
</dbReference>
<reference evidence="10" key="1">
    <citation type="submission" date="2021-06" db="EMBL/GenBank/DDBJ databases">
        <title>Elioraea tepida, sp. nov., a moderately thermophilic aerobic anoxygenic phototrophic bacterium isolated from an alkaline siliceous hot spring mat community in Yellowstone National Park, WY, USA.</title>
        <authorList>
            <person name="Saini M.K."/>
            <person name="Yoshida S."/>
            <person name="Sebastian A."/>
            <person name="Hirose S."/>
            <person name="Hara E."/>
            <person name="Tamaki H."/>
            <person name="Soulier N.T."/>
            <person name="Albert I."/>
            <person name="Hanada S."/>
            <person name="Bryant D.A."/>
            <person name="Tank M."/>
        </authorList>
    </citation>
    <scope>NUCLEOTIDE SEQUENCE</scope>
    <source>
        <strain evidence="10">MS-P2</strain>
    </source>
</reference>
<evidence type="ECO:0000256" key="2">
    <source>
        <dbReference type="ARBA" id="ARBA00022598"/>
    </source>
</evidence>